<keyword evidence="3" id="KW-1134">Transmembrane beta strand</keyword>
<evidence type="ECO:0000256" key="4">
    <source>
        <dbReference type="ARBA" id="ARBA00022692"/>
    </source>
</evidence>
<dbReference type="Pfam" id="PF02321">
    <property type="entry name" value="OEP"/>
    <property type="match status" value="2"/>
</dbReference>
<comment type="caution">
    <text evidence="7">The sequence shown here is derived from an EMBL/GenBank/DDBJ whole genome shotgun (WGS) entry which is preliminary data.</text>
</comment>
<keyword evidence="5" id="KW-0472">Membrane</keyword>
<dbReference type="GO" id="GO:0015562">
    <property type="term" value="F:efflux transmembrane transporter activity"/>
    <property type="evidence" value="ECO:0007669"/>
    <property type="project" value="InterPro"/>
</dbReference>
<dbReference type="InterPro" id="IPR003423">
    <property type="entry name" value="OMP_efflux"/>
</dbReference>
<dbReference type="InterPro" id="IPR010130">
    <property type="entry name" value="T1SS_OMP_TolC"/>
</dbReference>
<evidence type="ECO:0000256" key="1">
    <source>
        <dbReference type="ARBA" id="ARBA00004442"/>
    </source>
</evidence>
<dbReference type="GO" id="GO:0015288">
    <property type="term" value="F:porin activity"/>
    <property type="evidence" value="ECO:0007669"/>
    <property type="project" value="TreeGrafter"/>
</dbReference>
<evidence type="ECO:0000256" key="3">
    <source>
        <dbReference type="ARBA" id="ARBA00022452"/>
    </source>
</evidence>
<dbReference type="GO" id="GO:0009279">
    <property type="term" value="C:cell outer membrane"/>
    <property type="evidence" value="ECO:0007669"/>
    <property type="project" value="UniProtKB-SubCell"/>
</dbReference>
<proteinExistence type="predicted"/>
<accession>A0A0F9PM81</accession>
<dbReference type="InterPro" id="IPR051906">
    <property type="entry name" value="TolC-like"/>
</dbReference>
<organism evidence="7">
    <name type="scientific">marine sediment metagenome</name>
    <dbReference type="NCBI Taxonomy" id="412755"/>
    <lineage>
        <taxon>unclassified sequences</taxon>
        <taxon>metagenomes</taxon>
        <taxon>ecological metagenomes</taxon>
    </lineage>
</organism>
<evidence type="ECO:0000256" key="6">
    <source>
        <dbReference type="ARBA" id="ARBA00023237"/>
    </source>
</evidence>
<gene>
    <name evidence="7" type="ORF">LCGC14_0809390</name>
</gene>
<evidence type="ECO:0000256" key="2">
    <source>
        <dbReference type="ARBA" id="ARBA00022448"/>
    </source>
</evidence>
<keyword evidence="4" id="KW-0812">Transmembrane</keyword>
<dbReference type="NCBIfam" id="TIGR01844">
    <property type="entry name" value="type_I_sec_TolC"/>
    <property type="match status" value="1"/>
</dbReference>
<evidence type="ECO:0000256" key="5">
    <source>
        <dbReference type="ARBA" id="ARBA00023136"/>
    </source>
</evidence>
<dbReference type="PANTHER" id="PTHR30026">
    <property type="entry name" value="OUTER MEMBRANE PROTEIN TOLC"/>
    <property type="match status" value="1"/>
</dbReference>
<keyword evidence="2" id="KW-0813">Transport</keyword>
<sequence length="446" mass="49303">MKVIKTTRLIITTALCISSISLSATTLEEAVDATIKTNPDVLAASNQRNAVAQEVKQAYAGYLPTIDLAIGTGWESSDNPTTRARQNRHKDVDMNRDEASINLRQMLFDGMSTKNEVRRQTARTDSRAYGVFGAAENTALEAVDAYLNVLREQQLVDLATTNLEAHERTNDQIRLRSERGVGRGSDADQSRGRVALAKANLIAEQSNLHDAETTYLRVVGLTSESLNEPQSPAELIPDSLDEAISRGLDNHPTLKSAQADVESANAQHDTALAPFYPRVDFELGATANNDLDGVDGHNNDVTAMFRLRYNLLNGGKDNARLKETGYLINEASEIRNNTHREVEQSVRLSWNALQTVSNQMEYFQLHVDSSINSRDAYQQQFGLGQRTLLDLLDSENEVFTSRQDLVNAQYDQLFAMYRILNSMGSLLQALNVVLPEAAVTLTSANQ</sequence>
<name>A0A0F9PM81_9ZZZZ</name>
<reference evidence="7" key="1">
    <citation type="journal article" date="2015" name="Nature">
        <title>Complex archaea that bridge the gap between prokaryotes and eukaryotes.</title>
        <authorList>
            <person name="Spang A."/>
            <person name="Saw J.H."/>
            <person name="Jorgensen S.L."/>
            <person name="Zaremba-Niedzwiedzka K."/>
            <person name="Martijn J."/>
            <person name="Lind A.E."/>
            <person name="van Eijk R."/>
            <person name="Schleper C."/>
            <person name="Guy L."/>
            <person name="Ettema T.J."/>
        </authorList>
    </citation>
    <scope>NUCLEOTIDE SEQUENCE</scope>
</reference>
<protein>
    <recommendedName>
        <fullName evidence="8">Type I secretion protein TolC</fullName>
    </recommendedName>
</protein>
<dbReference type="GO" id="GO:1990281">
    <property type="term" value="C:efflux pump complex"/>
    <property type="evidence" value="ECO:0007669"/>
    <property type="project" value="TreeGrafter"/>
</dbReference>
<dbReference type="Gene3D" id="1.20.1600.10">
    <property type="entry name" value="Outer membrane efflux proteins (OEP)"/>
    <property type="match status" value="1"/>
</dbReference>
<comment type="subcellular location">
    <subcellularLocation>
        <location evidence="1">Cell outer membrane</location>
    </subcellularLocation>
</comment>
<dbReference type="AlphaFoldDB" id="A0A0F9PM81"/>
<dbReference type="EMBL" id="LAZR01002222">
    <property type="protein sequence ID" value="KKN32885.1"/>
    <property type="molecule type" value="Genomic_DNA"/>
</dbReference>
<evidence type="ECO:0000313" key="7">
    <source>
        <dbReference type="EMBL" id="KKN32885.1"/>
    </source>
</evidence>
<keyword evidence="6" id="KW-0998">Cell outer membrane</keyword>
<dbReference type="PANTHER" id="PTHR30026:SF22">
    <property type="entry name" value="OUTER MEMBRANE EFFLUX PROTEIN"/>
    <property type="match status" value="1"/>
</dbReference>
<dbReference type="SUPFAM" id="SSF56954">
    <property type="entry name" value="Outer membrane efflux proteins (OEP)"/>
    <property type="match status" value="1"/>
</dbReference>
<evidence type="ECO:0008006" key="8">
    <source>
        <dbReference type="Google" id="ProtNLM"/>
    </source>
</evidence>